<comment type="similarity">
    <text evidence="1">Belongs to the HicA mRNA interferase family.</text>
</comment>
<evidence type="ECO:0000256" key="1">
    <source>
        <dbReference type="ARBA" id="ARBA00006620"/>
    </source>
</evidence>
<dbReference type="GO" id="GO:0004519">
    <property type="term" value="F:endonuclease activity"/>
    <property type="evidence" value="ECO:0007669"/>
    <property type="project" value="UniProtKB-KW"/>
</dbReference>
<dbReference type="InterPro" id="IPR038570">
    <property type="entry name" value="HicA_sf"/>
</dbReference>
<evidence type="ECO:0000256" key="2">
    <source>
        <dbReference type="ARBA" id="ARBA00022649"/>
    </source>
</evidence>
<evidence type="ECO:0000256" key="6">
    <source>
        <dbReference type="ARBA" id="ARBA00022884"/>
    </source>
</evidence>
<dbReference type="Gene3D" id="3.30.920.30">
    <property type="entry name" value="Hypothetical protein"/>
    <property type="match status" value="1"/>
</dbReference>
<dbReference type="GO" id="GO:0003729">
    <property type="term" value="F:mRNA binding"/>
    <property type="evidence" value="ECO:0007669"/>
    <property type="project" value="InterPro"/>
</dbReference>
<reference evidence="8" key="2">
    <citation type="journal article" date="2021" name="PeerJ">
        <title>Extensive microbial diversity within the chicken gut microbiome revealed by metagenomics and culture.</title>
        <authorList>
            <person name="Gilroy R."/>
            <person name="Ravi A."/>
            <person name="Getino M."/>
            <person name="Pursley I."/>
            <person name="Horton D.L."/>
            <person name="Alikhan N.F."/>
            <person name="Baker D."/>
            <person name="Gharbi K."/>
            <person name="Hall N."/>
            <person name="Watson M."/>
            <person name="Adriaenssens E.M."/>
            <person name="Foster-Nyarko E."/>
            <person name="Jarju S."/>
            <person name="Secka A."/>
            <person name="Antonio M."/>
            <person name="Oren A."/>
            <person name="Chaudhuri R.R."/>
            <person name="La Ragione R."/>
            <person name="Hildebrand F."/>
            <person name="Pallen M.J."/>
        </authorList>
    </citation>
    <scope>NUCLEOTIDE SEQUENCE</scope>
    <source>
        <strain evidence="8">B1-13419</strain>
    </source>
</reference>
<evidence type="ECO:0000256" key="4">
    <source>
        <dbReference type="ARBA" id="ARBA00022759"/>
    </source>
</evidence>
<proteinExistence type="inferred from homology"/>
<name>A0A9D9IMD1_9BACT</name>
<reference evidence="8" key="1">
    <citation type="submission" date="2020-10" db="EMBL/GenBank/DDBJ databases">
        <authorList>
            <person name="Gilroy R."/>
        </authorList>
    </citation>
    <scope>NUCLEOTIDE SEQUENCE</scope>
    <source>
        <strain evidence="8">B1-13419</strain>
    </source>
</reference>
<accession>A0A9D9IMD1</accession>
<dbReference type="InterPro" id="IPR012933">
    <property type="entry name" value="HicA_mRNA_interferase"/>
</dbReference>
<sequence>MNWNEIKRIAEEKGFKFIRHGKKHDIYYNYETGTMIQIERHWSQEIRKGLMNRLKKEIGF</sequence>
<keyword evidence="3" id="KW-0540">Nuclease</keyword>
<evidence type="ECO:0000313" key="8">
    <source>
        <dbReference type="EMBL" id="MBO8474253.1"/>
    </source>
</evidence>
<dbReference type="EMBL" id="JADIMD010000042">
    <property type="protein sequence ID" value="MBO8474253.1"/>
    <property type="molecule type" value="Genomic_DNA"/>
</dbReference>
<organism evidence="8 9">
    <name type="scientific">Candidatus Cryptobacteroides faecigallinarum</name>
    <dbReference type="NCBI Taxonomy" id="2840763"/>
    <lineage>
        <taxon>Bacteria</taxon>
        <taxon>Pseudomonadati</taxon>
        <taxon>Bacteroidota</taxon>
        <taxon>Bacteroidia</taxon>
        <taxon>Bacteroidales</taxon>
        <taxon>Candidatus Cryptobacteroides</taxon>
    </lineage>
</organism>
<protein>
    <submittedName>
        <fullName evidence="8">Type II toxin-antitoxin system HicA family toxin</fullName>
    </submittedName>
</protein>
<evidence type="ECO:0000256" key="3">
    <source>
        <dbReference type="ARBA" id="ARBA00022722"/>
    </source>
</evidence>
<dbReference type="Pfam" id="PF07927">
    <property type="entry name" value="HicA_toxin"/>
    <property type="match status" value="1"/>
</dbReference>
<dbReference type="SUPFAM" id="SSF54786">
    <property type="entry name" value="YcfA/nrd intein domain"/>
    <property type="match status" value="1"/>
</dbReference>
<comment type="caution">
    <text evidence="8">The sequence shown here is derived from an EMBL/GenBank/DDBJ whole genome shotgun (WGS) entry which is preliminary data.</text>
</comment>
<keyword evidence="5" id="KW-0378">Hydrolase</keyword>
<dbReference type="GO" id="GO:0016787">
    <property type="term" value="F:hydrolase activity"/>
    <property type="evidence" value="ECO:0007669"/>
    <property type="project" value="UniProtKB-KW"/>
</dbReference>
<evidence type="ECO:0000313" key="9">
    <source>
        <dbReference type="Proteomes" id="UP000823757"/>
    </source>
</evidence>
<keyword evidence="7" id="KW-0346">Stress response</keyword>
<keyword evidence="2" id="KW-1277">Toxin-antitoxin system</keyword>
<dbReference type="Proteomes" id="UP000823757">
    <property type="component" value="Unassembled WGS sequence"/>
</dbReference>
<evidence type="ECO:0000256" key="5">
    <source>
        <dbReference type="ARBA" id="ARBA00022801"/>
    </source>
</evidence>
<keyword evidence="6" id="KW-0694">RNA-binding</keyword>
<keyword evidence="4" id="KW-0255">Endonuclease</keyword>
<dbReference type="AlphaFoldDB" id="A0A9D9IMD1"/>
<evidence type="ECO:0000256" key="7">
    <source>
        <dbReference type="ARBA" id="ARBA00023016"/>
    </source>
</evidence>
<gene>
    <name evidence="8" type="ORF">IAB91_03050</name>
</gene>